<name>A0AAX4JRT1_9TREE</name>
<dbReference type="Proteomes" id="UP001355207">
    <property type="component" value="Chromosome 3"/>
</dbReference>
<evidence type="ECO:0000256" key="1">
    <source>
        <dbReference type="SAM" id="MobiDB-lite"/>
    </source>
</evidence>
<proteinExistence type="predicted"/>
<feature type="region of interest" description="Disordered" evidence="1">
    <location>
        <begin position="1"/>
        <end position="82"/>
    </location>
</feature>
<reference evidence="2 3" key="1">
    <citation type="submission" date="2024-01" db="EMBL/GenBank/DDBJ databases">
        <title>Comparative genomics of Cryptococcus and Kwoniella reveals pathogenesis evolution and contrasting modes of karyotype evolution via chromosome fusion or intercentromeric recombination.</title>
        <authorList>
            <person name="Coelho M.A."/>
            <person name="David-Palma M."/>
            <person name="Shea T."/>
            <person name="Bowers K."/>
            <person name="McGinley-Smith S."/>
            <person name="Mohammad A.W."/>
            <person name="Gnirke A."/>
            <person name="Yurkov A.M."/>
            <person name="Nowrousian M."/>
            <person name="Sun S."/>
            <person name="Cuomo C.A."/>
            <person name="Heitman J."/>
        </authorList>
    </citation>
    <scope>NUCLEOTIDE SEQUENCE [LARGE SCALE GENOMIC DNA]</scope>
    <source>
        <strain evidence="2 3">CBS 6074</strain>
    </source>
</reference>
<feature type="region of interest" description="Disordered" evidence="1">
    <location>
        <begin position="117"/>
        <end position="182"/>
    </location>
</feature>
<feature type="compositionally biased region" description="Low complexity" evidence="1">
    <location>
        <begin position="21"/>
        <end position="37"/>
    </location>
</feature>
<keyword evidence="3" id="KW-1185">Reference proteome</keyword>
<feature type="compositionally biased region" description="Polar residues" evidence="1">
    <location>
        <begin position="1"/>
        <end position="19"/>
    </location>
</feature>
<protein>
    <submittedName>
        <fullName evidence="2">Uncharacterized protein</fullName>
    </submittedName>
</protein>
<feature type="compositionally biased region" description="Polar residues" evidence="1">
    <location>
        <begin position="117"/>
        <end position="127"/>
    </location>
</feature>
<evidence type="ECO:0000313" key="2">
    <source>
        <dbReference type="EMBL" id="WWC87603.1"/>
    </source>
</evidence>
<organism evidence="2 3">
    <name type="scientific">Kwoniella dendrophila CBS 6074</name>
    <dbReference type="NCBI Taxonomy" id="1295534"/>
    <lineage>
        <taxon>Eukaryota</taxon>
        <taxon>Fungi</taxon>
        <taxon>Dikarya</taxon>
        <taxon>Basidiomycota</taxon>
        <taxon>Agaricomycotina</taxon>
        <taxon>Tremellomycetes</taxon>
        <taxon>Tremellales</taxon>
        <taxon>Cryptococcaceae</taxon>
        <taxon>Kwoniella</taxon>
    </lineage>
</organism>
<accession>A0AAX4JRT1</accession>
<sequence length="182" mass="19784">MSSQSNKGKAPSTKNTRAGPSTGTSQQSTQRQSFRQRALNRGDSLYFSDGSSCPEDQGNETSPCHSESDDEGEIPIVDGTRKHEIHIAKRKTQTGSNPSIISGVQTNFGRQMGFSDEASQSLLQSGNFARRKRAEAKQKKADAEKLKDMTRKSKGATGYHSGPGTDFEENSGDETTFEEDEA</sequence>
<dbReference type="EMBL" id="CP144100">
    <property type="protein sequence ID" value="WWC87603.1"/>
    <property type="molecule type" value="Genomic_DNA"/>
</dbReference>
<dbReference type="AlphaFoldDB" id="A0AAX4JRT1"/>
<gene>
    <name evidence="2" type="ORF">L201_002493</name>
</gene>
<dbReference type="RefSeq" id="XP_066074366.1">
    <property type="nucleotide sequence ID" value="XM_066218269.1"/>
</dbReference>
<feature type="compositionally biased region" description="Basic and acidic residues" evidence="1">
    <location>
        <begin position="135"/>
        <end position="151"/>
    </location>
</feature>
<dbReference type="GeneID" id="91093165"/>
<evidence type="ECO:0000313" key="3">
    <source>
        <dbReference type="Proteomes" id="UP001355207"/>
    </source>
</evidence>
<feature type="compositionally biased region" description="Acidic residues" evidence="1">
    <location>
        <begin position="166"/>
        <end position="182"/>
    </location>
</feature>